<organism evidence="7 8">
    <name type="scientific">Eubacterium maltosivorans</name>
    <dbReference type="NCBI Taxonomy" id="2041044"/>
    <lineage>
        <taxon>Bacteria</taxon>
        <taxon>Bacillati</taxon>
        <taxon>Bacillota</taxon>
        <taxon>Clostridia</taxon>
        <taxon>Eubacteriales</taxon>
        <taxon>Eubacteriaceae</taxon>
        <taxon>Eubacterium</taxon>
    </lineage>
</organism>
<reference evidence="7 8" key="1">
    <citation type="submission" date="2018-05" db="EMBL/GenBank/DDBJ databases">
        <title>Genome comparison of Eubacterium sp.</title>
        <authorList>
            <person name="Feng Y."/>
            <person name="Sanchez-Andrea I."/>
            <person name="Stams A.J.M."/>
            <person name="De Vos W.M."/>
        </authorList>
    </citation>
    <scope>NUCLEOTIDE SEQUENCE [LARGE SCALE GENOMIC DNA]</scope>
    <source>
        <strain evidence="7 8">YI</strain>
    </source>
</reference>
<feature type="transmembrane region" description="Helical" evidence="5">
    <location>
        <begin position="168"/>
        <end position="189"/>
    </location>
</feature>
<evidence type="ECO:0000256" key="5">
    <source>
        <dbReference type="SAM" id="Phobius"/>
    </source>
</evidence>
<feature type="transmembrane region" description="Helical" evidence="5">
    <location>
        <begin position="323"/>
        <end position="347"/>
    </location>
</feature>
<keyword evidence="4 5" id="KW-0472">Membrane</keyword>
<dbReference type="GO" id="GO:0016874">
    <property type="term" value="F:ligase activity"/>
    <property type="evidence" value="ECO:0007669"/>
    <property type="project" value="UniProtKB-KW"/>
</dbReference>
<dbReference type="PANTHER" id="PTHR37422">
    <property type="entry name" value="TEICHURONIC ACID BIOSYNTHESIS PROTEIN TUAE"/>
    <property type="match status" value="1"/>
</dbReference>
<accession>A0A4P9C8H6</accession>
<dbReference type="PANTHER" id="PTHR37422:SF13">
    <property type="entry name" value="LIPOPOLYSACCHARIDE BIOSYNTHESIS PROTEIN PA4999-RELATED"/>
    <property type="match status" value="1"/>
</dbReference>
<keyword evidence="8" id="KW-1185">Reference proteome</keyword>
<comment type="subcellular location">
    <subcellularLocation>
        <location evidence="1">Membrane</location>
        <topology evidence="1">Multi-pass membrane protein</topology>
    </subcellularLocation>
</comment>
<dbReference type="AlphaFoldDB" id="A0A4P9C8H6"/>
<proteinExistence type="predicted"/>
<dbReference type="Pfam" id="PF04932">
    <property type="entry name" value="Wzy_C"/>
    <property type="match status" value="1"/>
</dbReference>
<feature type="transmembrane region" description="Helical" evidence="5">
    <location>
        <begin position="104"/>
        <end position="123"/>
    </location>
</feature>
<evidence type="ECO:0000256" key="4">
    <source>
        <dbReference type="ARBA" id="ARBA00023136"/>
    </source>
</evidence>
<sequence>MNRDGAIRCRPCSFVLRKDNMKRFKEILRDPFSLLLFILPFIFGLYYEFATYLAGAAMALCLGVRIRKKKEVWASRAAAPVLMTAACLCYLIAAFYAVDRGMAVAGFFKMLPIPLFLLLLMQYSGKERAKLMEIIPYSALGMTVLSAVLGLTEAFSAIFYSAGRLGGFFQYSNTFALYLLLGVTVLLSVETAFGKRFRIGGVFILLAGILLTGSRSVFVLTAFTVLYFMIRQKSLRCPLLILSGSLAVAAVILAFTTGYVENFGRFLTIGLGESTFLGRFLYWKDGLGQIARHPFGLGYMGYFYAQPSFQTGVYTVRYIHNDFLQLALDAGIGALILWITALVISFVSKRTSPLQKRVLLLIVIGSLFDFHLQFLAVAMVLALAIDVGNPEKIGKPRFVKGSLAVSGTACILFCYLFTAFFMAYMNNQALALRLYPWNMDAQLEILNNGTAAGNLEDQTVTAERILKQNSHIAAAYEVKAAAAWKDRDYTAMTDLFEKALENEPYELEAYEGYLQMLSAAITEESERENWAGVRLLAEKALEVPQRLNAVIAQSDPIAYQIDDKPELTLPSEYQIYLEKLKQAMKQ</sequence>
<feature type="transmembrane region" description="Helical" evidence="5">
    <location>
        <begin position="78"/>
        <end position="98"/>
    </location>
</feature>
<evidence type="ECO:0000313" key="8">
    <source>
        <dbReference type="Proteomes" id="UP000218387"/>
    </source>
</evidence>
<name>A0A4P9C8H6_EUBML</name>
<feature type="transmembrane region" description="Helical" evidence="5">
    <location>
        <begin position="27"/>
        <end position="43"/>
    </location>
</feature>
<dbReference type="Proteomes" id="UP000218387">
    <property type="component" value="Chromosome"/>
</dbReference>
<feature type="transmembrane region" description="Helical" evidence="5">
    <location>
        <begin position="201"/>
        <end position="228"/>
    </location>
</feature>
<feature type="transmembrane region" description="Helical" evidence="5">
    <location>
        <begin position="403"/>
        <end position="424"/>
    </location>
</feature>
<feature type="transmembrane region" description="Helical" evidence="5">
    <location>
        <begin position="359"/>
        <end position="383"/>
    </location>
</feature>
<dbReference type="InterPro" id="IPR051533">
    <property type="entry name" value="WaaL-like"/>
</dbReference>
<dbReference type="InterPro" id="IPR007016">
    <property type="entry name" value="O-antigen_ligase-rel_domated"/>
</dbReference>
<dbReference type="EMBL" id="CP029487">
    <property type="protein sequence ID" value="QCT71797.1"/>
    <property type="molecule type" value="Genomic_DNA"/>
</dbReference>
<feature type="domain" description="O-antigen ligase-related" evidence="6">
    <location>
        <begin position="201"/>
        <end position="339"/>
    </location>
</feature>
<keyword evidence="7" id="KW-0436">Ligase</keyword>
<protein>
    <submittedName>
        <fullName evidence="7">O-antigen ligase domain-containing protein</fullName>
    </submittedName>
</protein>
<evidence type="ECO:0000313" key="7">
    <source>
        <dbReference type="EMBL" id="QCT71797.1"/>
    </source>
</evidence>
<evidence type="ECO:0000259" key="6">
    <source>
        <dbReference type="Pfam" id="PF04932"/>
    </source>
</evidence>
<dbReference type="GO" id="GO:0016020">
    <property type="term" value="C:membrane"/>
    <property type="evidence" value="ECO:0007669"/>
    <property type="project" value="UniProtKB-SubCell"/>
</dbReference>
<evidence type="ECO:0000256" key="2">
    <source>
        <dbReference type="ARBA" id="ARBA00022692"/>
    </source>
</evidence>
<feature type="transmembrane region" description="Helical" evidence="5">
    <location>
        <begin position="135"/>
        <end position="162"/>
    </location>
</feature>
<evidence type="ECO:0000256" key="1">
    <source>
        <dbReference type="ARBA" id="ARBA00004141"/>
    </source>
</evidence>
<keyword evidence="3 5" id="KW-1133">Transmembrane helix</keyword>
<dbReference type="KEGG" id="emt:CPZ25_010815"/>
<keyword evidence="2 5" id="KW-0812">Transmembrane</keyword>
<evidence type="ECO:0000256" key="3">
    <source>
        <dbReference type="ARBA" id="ARBA00022989"/>
    </source>
</evidence>
<feature type="transmembrane region" description="Helical" evidence="5">
    <location>
        <begin position="240"/>
        <end position="259"/>
    </location>
</feature>
<gene>
    <name evidence="7" type="ORF">CPZ25_010815</name>
</gene>